<dbReference type="EMBL" id="JAMPKX010000001">
    <property type="protein sequence ID" value="MEP0945554.1"/>
    <property type="molecule type" value="Genomic_DNA"/>
</dbReference>
<reference evidence="2 3" key="1">
    <citation type="submission" date="2022-04" db="EMBL/GenBank/DDBJ databases">
        <title>Positive selection, recombination, and allopatry shape intraspecific diversity of widespread and dominant cyanobacteria.</title>
        <authorList>
            <person name="Wei J."/>
            <person name="Shu W."/>
            <person name="Hu C."/>
        </authorList>
    </citation>
    <scope>NUCLEOTIDE SEQUENCE [LARGE SCALE GENOMIC DNA]</scope>
    <source>
        <strain evidence="2 3">DQ-A4</strain>
    </source>
</reference>
<name>A0ABV0JYF0_9CYAN</name>
<sequence length="292" mass="32276">MSWLSRLLIRKKVPICQPTTASPVSPSPPPESMAQVVVEETIMAVAKWLISLANRTFETQATSPKPEPPPPADPAEEQVANAEAPPLEETNQASVVDQLLAKFSVLIEEACDRTQSIALLESRLQELESARQGTPDWQDSIQLLNQAVVKLDGRLSQVEKILQQVDLGTISETLAISLENESHLQQWAQTSTQQMAEFSVRLDTIETAAETTEEQHRANLHKIFQVIQPTIQQTTALEGRVSYLEKVVTQLRLVPKFVESNHRSITTLQNYLKQVESNSVSIGNGNGGQKGL</sequence>
<dbReference type="RefSeq" id="WP_190698489.1">
    <property type="nucleotide sequence ID" value="NZ_JAMPKX010000001.1"/>
</dbReference>
<evidence type="ECO:0000256" key="1">
    <source>
        <dbReference type="SAM" id="MobiDB-lite"/>
    </source>
</evidence>
<keyword evidence="3" id="KW-1185">Reference proteome</keyword>
<protein>
    <submittedName>
        <fullName evidence="2">Uncharacterized protein</fullName>
    </submittedName>
</protein>
<gene>
    <name evidence="2" type="ORF">NC992_01590</name>
</gene>
<comment type="caution">
    <text evidence="2">The sequence shown here is derived from an EMBL/GenBank/DDBJ whole genome shotgun (WGS) entry which is preliminary data.</text>
</comment>
<dbReference type="Proteomes" id="UP001482513">
    <property type="component" value="Unassembled WGS sequence"/>
</dbReference>
<evidence type="ECO:0000313" key="3">
    <source>
        <dbReference type="Proteomes" id="UP001482513"/>
    </source>
</evidence>
<accession>A0ABV0JYF0</accession>
<feature type="region of interest" description="Disordered" evidence="1">
    <location>
        <begin position="58"/>
        <end position="79"/>
    </location>
</feature>
<proteinExistence type="predicted"/>
<organism evidence="2 3">
    <name type="scientific">Leptolyngbya subtilissima DQ-A4</name>
    <dbReference type="NCBI Taxonomy" id="2933933"/>
    <lineage>
        <taxon>Bacteria</taxon>
        <taxon>Bacillati</taxon>
        <taxon>Cyanobacteriota</taxon>
        <taxon>Cyanophyceae</taxon>
        <taxon>Leptolyngbyales</taxon>
        <taxon>Leptolyngbyaceae</taxon>
        <taxon>Leptolyngbya group</taxon>
        <taxon>Leptolyngbya</taxon>
    </lineage>
</organism>
<evidence type="ECO:0000313" key="2">
    <source>
        <dbReference type="EMBL" id="MEP0945554.1"/>
    </source>
</evidence>